<name>A0A7I9XV16_9MYCO</name>
<feature type="domain" description="EthD" evidence="1">
    <location>
        <begin position="11"/>
        <end position="88"/>
    </location>
</feature>
<dbReference type="GO" id="GO:0016491">
    <property type="term" value="F:oxidoreductase activity"/>
    <property type="evidence" value="ECO:0007669"/>
    <property type="project" value="InterPro"/>
</dbReference>
<proteinExistence type="predicted"/>
<dbReference type="AlphaFoldDB" id="A0A7I9XV16"/>
<evidence type="ECO:0000313" key="2">
    <source>
        <dbReference type="EMBL" id="GFG73207.1"/>
    </source>
</evidence>
<dbReference type="Proteomes" id="UP000465361">
    <property type="component" value="Unassembled WGS sequence"/>
</dbReference>
<dbReference type="RefSeq" id="WP_174813240.1">
    <property type="nucleotide sequence ID" value="NZ_BLKW01000002.1"/>
</dbReference>
<evidence type="ECO:0000259" key="1">
    <source>
        <dbReference type="Pfam" id="PF07110"/>
    </source>
</evidence>
<sequence length="103" mass="10868">MHLVCVCYGQPADPAAFDDYYTRVHIPLALKIPGLVSFTTGKCRSLDGSGPPCYLVARLGFADADSLTTALRSAQMRAAGADVANFATGGVTMHLEEHNVILG</sequence>
<dbReference type="Pfam" id="PF07110">
    <property type="entry name" value="EthD"/>
    <property type="match status" value="1"/>
</dbReference>
<dbReference type="InterPro" id="IPR009799">
    <property type="entry name" value="EthD_dom"/>
</dbReference>
<dbReference type="EMBL" id="BLKW01000002">
    <property type="protein sequence ID" value="GFG73207.1"/>
    <property type="molecule type" value="Genomic_DNA"/>
</dbReference>
<dbReference type="Gene3D" id="3.30.70.100">
    <property type="match status" value="1"/>
</dbReference>
<dbReference type="PANTHER" id="PTHR40260:SF2">
    <property type="entry name" value="BLR8190 PROTEIN"/>
    <property type="match status" value="1"/>
</dbReference>
<dbReference type="SUPFAM" id="SSF54909">
    <property type="entry name" value="Dimeric alpha+beta barrel"/>
    <property type="match status" value="1"/>
</dbReference>
<organism evidence="2 3">
    <name type="scientific">Mycobacterium botniense</name>
    <dbReference type="NCBI Taxonomy" id="84962"/>
    <lineage>
        <taxon>Bacteria</taxon>
        <taxon>Bacillati</taxon>
        <taxon>Actinomycetota</taxon>
        <taxon>Actinomycetes</taxon>
        <taxon>Mycobacteriales</taxon>
        <taxon>Mycobacteriaceae</taxon>
        <taxon>Mycobacterium</taxon>
    </lineage>
</organism>
<reference evidence="2 3" key="1">
    <citation type="journal article" date="2019" name="Emerg. Microbes Infect.">
        <title>Comprehensive subspecies identification of 175 nontuberculous mycobacteria species based on 7547 genomic profiles.</title>
        <authorList>
            <person name="Matsumoto Y."/>
            <person name="Kinjo T."/>
            <person name="Motooka D."/>
            <person name="Nabeya D."/>
            <person name="Jung N."/>
            <person name="Uechi K."/>
            <person name="Horii T."/>
            <person name="Iida T."/>
            <person name="Fujita J."/>
            <person name="Nakamura S."/>
        </authorList>
    </citation>
    <scope>NUCLEOTIDE SEQUENCE [LARGE SCALE GENOMIC DNA]</scope>
    <source>
        <strain evidence="2 3">JCM 17322</strain>
    </source>
</reference>
<dbReference type="NCBIfam" id="TIGR02118">
    <property type="entry name" value="EthD family reductase"/>
    <property type="match status" value="1"/>
</dbReference>
<dbReference type="InterPro" id="IPR011008">
    <property type="entry name" value="Dimeric_a/b-barrel"/>
</dbReference>
<dbReference type="PANTHER" id="PTHR40260">
    <property type="entry name" value="BLR8190 PROTEIN"/>
    <property type="match status" value="1"/>
</dbReference>
<accession>A0A7I9XV16</accession>
<comment type="caution">
    <text evidence="2">The sequence shown here is derived from an EMBL/GenBank/DDBJ whole genome shotgun (WGS) entry which is preliminary data.</text>
</comment>
<keyword evidence="3" id="KW-1185">Reference proteome</keyword>
<evidence type="ECO:0000313" key="3">
    <source>
        <dbReference type="Proteomes" id="UP000465361"/>
    </source>
</evidence>
<gene>
    <name evidence="2" type="ORF">MBOT_05720</name>
</gene>
<protein>
    <submittedName>
        <fullName evidence="2">Putative ethyl tert-butyl ether degradation protein EthD</fullName>
    </submittedName>
</protein>